<organism evidence="2 3">
    <name type="scientific">Arsenicicoccus cauae</name>
    <dbReference type="NCBI Taxonomy" id="2663847"/>
    <lineage>
        <taxon>Bacteria</taxon>
        <taxon>Bacillati</taxon>
        <taxon>Actinomycetota</taxon>
        <taxon>Actinomycetes</taxon>
        <taxon>Micrococcales</taxon>
        <taxon>Intrasporangiaceae</taxon>
        <taxon>Arsenicicoccus</taxon>
    </lineage>
</organism>
<comment type="caution">
    <text evidence="2">The sequence shown here is derived from an EMBL/GenBank/DDBJ whole genome shotgun (WGS) entry which is preliminary data.</text>
</comment>
<dbReference type="RefSeq" id="WP_154593818.1">
    <property type="nucleotide sequence ID" value="NZ_CP171001.1"/>
</dbReference>
<protein>
    <submittedName>
        <fullName evidence="2">Uncharacterized protein</fullName>
    </submittedName>
</protein>
<accession>A0A6I3IVQ2</accession>
<name>A0A6I3IVQ2_9MICO</name>
<dbReference type="Proteomes" id="UP000431092">
    <property type="component" value="Unassembled WGS sequence"/>
</dbReference>
<evidence type="ECO:0000313" key="2">
    <source>
        <dbReference type="EMBL" id="MTB72549.1"/>
    </source>
</evidence>
<evidence type="ECO:0000313" key="3">
    <source>
        <dbReference type="Proteomes" id="UP000431092"/>
    </source>
</evidence>
<proteinExistence type="predicted"/>
<dbReference type="EMBL" id="WLVL01000039">
    <property type="protein sequence ID" value="MTB72549.1"/>
    <property type="molecule type" value="Genomic_DNA"/>
</dbReference>
<dbReference type="AlphaFoldDB" id="A0A6I3IVQ2"/>
<keyword evidence="3" id="KW-1185">Reference proteome</keyword>
<gene>
    <name evidence="2" type="ORF">GGG17_11330</name>
</gene>
<feature type="coiled-coil region" evidence="1">
    <location>
        <begin position="6"/>
        <end position="33"/>
    </location>
</feature>
<reference evidence="2 3" key="1">
    <citation type="submission" date="2019-11" db="EMBL/GenBank/DDBJ databases">
        <title>Whole genome sequencing identifies a novel species of the genus Arsenicicoccus isolated from human blood.</title>
        <authorList>
            <person name="Jeong J.H."/>
            <person name="Kweon O.J."/>
            <person name="Kim H.R."/>
            <person name="Kim T.-H."/>
            <person name="Ha S.-M."/>
            <person name="Lee M.-K."/>
        </authorList>
    </citation>
    <scope>NUCLEOTIDE SEQUENCE [LARGE SCALE GENOMIC DNA]</scope>
    <source>
        <strain evidence="2 3">MKL-02</strain>
    </source>
</reference>
<evidence type="ECO:0000256" key="1">
    <source>
        <dbReference type="SAM" id="Coils"/>
    </source>
</evidence>
<sequence length="86" mass="9233">MSEPTVAELQALVADLTARLEALEAKVSARDDEVTPEVLLAISAAVAAYLGKRATVKQVHLRRGSAWASQGRADIHHSHSIQHGVR</sequence>
<keyword evidence="1" id="KW-0175">Coiled coil</keyword>